<dbReference type="Pfam" id="PF07693">
    <property type="entry name" value="KAP_NTPase"/>
    <property type="match status" value="1"/>
</dbReference>
<reference evidence="3 4" key="1">
    <citation type="journal article" date="2018" name="Aquat. Microb. Ecol.">
        <title>Gammaproteobacterial methanotrophs dominate.</title>
        <authorList>
            <person name="Rissanen A.J."/>
            <person name="Saarenheimo J."/>
            <person name="Tiirola M."/>
            <person name="Peura S."/>
            <person name="Aalto S.L."/>
            <person name="Karvinen A."/>
            <person name="Nykanen H."/>
        </authorList>
    </citation>
    <scope>NUCLEOTIDE SEQUENCE [LARGE SCALE GENOMIC DNA]</scope>
    <source>
        <strain evidence="3">AMbin10</strain>
    </source>
</reference>
<proteinExistence type="predicted"/>
<organism evidence="3 4">
    <name type="scientific">Candidatus Methylumidiphilus alinenensis</name>
    <dbReference type="NCBI Taxonomy" id="2202197"/>
    <lineage>
        <taxon>Bacteria</taxon>
        <taxon>Pseudomonadati</taxon>
        <taxon>Pseudomonadota</taxon>
        <taxon>Gammaproteobacteria</taxon>
        <taxon>Methylococcales</taxon>
        <taxon>Candidatus Methylumidiphilus</taxon>
    </lineage>
</organism>
<evidence type="ECO:0000256" key="1">
    <source>
        <dbReference type="SAM" id="MobiDB-lite"/>
    </source>
</evidence>
<evidence type="ECO:0000313" key="4">
    <source>
        <dbReference type="Proteomes" id="UP000249396"/>
    </source>
</evidence>
<feature type="domain" description="KAP NTPase" evidence="2">
    <location>
        <begin position="28"/>
        <end position="84"/>
    </location>
</feature>
<accession>A0A2W4QN48</accession>
<evidence type="ECO:0000313" key="3">
    <source>
        <dbReference type="EMBL" id="PZN72576.1"/>
    </source>
</evidence>
<name>A0A2W4QN48_9GAMM</name>
<dbReference type="Proteomes" id="UP000249396">
    <property type="component" value="Unassembled WGS sequence"/>
</dbReference>
<comment type="caution">
    <text evidence="3">The sequence shown here is derived from an EMBL/GenBank/DDBJ whole genome shotgun (WGS) entry which is preliminary data.</text>
</comment>
<evidence type="ECO:0000259" key="2">
    <source>
        <dbReference type="Pfam" id="PF07693"/>
    </source>
</evidence>
<protein>
    <recommendedName>
        <fullName evidence="2">KAP NTPase domain-containing protein</fullName>
    </recommendedName>
</protein>
<sequence>MTTNEKRPSGLDQPLTVGNALKHDRLGRNGFARQAANALRQVTQEAGFAISIEGAWGSGKTSVLAMIEELLKSGDGPSPIVSVHPPLGAWASRPLKWRPRWPRCREKAGGGERLHLIRKMFQLNPKRRRSGMDRRNLGSMDGAGFGASLQSGFRRSMPE</sequence>
<dbReference type="AlphaFoldDB" id="A0A2W4QN48"/>
<gene>
    <name evidence="3" type="ORF">DM484_24270</name>
</gene>
<feature type="region of interest" description="Disordered" evidence="1">
    <location>
        <begin position="128"/>
        <end position="159"/>
    </location>
</feature>
<dbReference type="InterPro" id="IPR011646">
    <property type="entry name" value="KAP_P-loop"/>
</dbReference>
<dbReference type="EMBL" id="QJPH01000482">
    <property type="protein sequence ID" value="PZN72576.1"/>
    <property type="molecule type" value="Genomic_DNA"/>
</dbReference>